<evidence type="ECO:0000256" key="1">
    <source>
        <dbReference type="ARBA" id="ARBA00013258"/>
    </source>
</evidence>
<evidence type="ECO:0000313" key="6">
    <source>
        <dbReference type="EMBL" id="MCM2579588.1"/>
    </source>
</evidence>
<organism evidence="6 7">
    <name type="scientific">Streptomyces meridianus</name>
    <dbReference type="NCBI Taxonomy" id="2938945"/>
    <lineage>
        <taxon>Bacteria</taxon>
        <taxon>Bacillati</taxon>
        <taxon>Actinomycetota</taxon>
        <taxon>Actinomycetes</taxon>
        <taxon>Kitasatosporales</taxon>
        <taxon>Streptomycetaceae</taxon>
        <taxon>Streptomyces</taxon>
    </lineage>
</organism>
<dbReference type="EMBL" id="JAMQGM010000043">
    <property type="protein sequence ID" value="MCM2579588.1"/>
    <property type="molecule type" value="Genomic_DNA"/>
</dbReference>
<dbReference type="PANTHER" id="PTHR42681">
    <property type="entry name" value="MALONYL-COA-ACYL CARRIER PROTEIN TRANSACYLASE, MITOCHONDRIAL"/>
    <property type="match status" value="1"/>
</dbReference>
<evidence type="ECO:0000256" key="3">
    <source>
        <dbReference type="ARBA" id="ARBA00023315"/>
    </source>
</evidence>
<name>A0ABT0XCC8_9ACTN</name>
<dbReference type="InterPro" id="IPR001227">
    <property type="entry name" value="Ac_transferase_dom_sf"/>
</dbReference>
<dbReference type="PANTHER" id="PTHR42681:SF1">
    <property type="entry name" value="MALONYL-COA-ACYL CARRIER PROTEIN TRANSACYLASE, MITOCHONDRIAL"/>
    <property type="match status" value="1"/>
</dbReference>
<keyword evidence="7" id="KW-1185">Reference proteome</keyword>
<evidence type="ECO:0000256" key="2">
    <source>
        <dbReference type="ARBA" id="ARBA00022679"/>
    </source>
</evidence>
<protein>
    <recommendedName>
        <fullName evidence="1">[acyl-carrier-protein] S-malonyltransferase</fullName>
        <ecNumber evidence="1">2.3.1.39</ecNumber>
    </recommendedName>
</protein>
<dbReference type="InterPro" id="IPR050858">
    <property type="entry name" value="Mal-CoA-ACP_Trans/PKS_FabD"/>
</dbReference>
<comment type="catalytic activity">
    <reaction evidence="4">
        <text>holo-[ACP] + malonyl-CoA = malonyl-[ACP] + CoA</text>
        <dbReference type="Rhea" id="RHEA:41792"/>
        <dbReference type="Rhea" id="RHEA-COMP:9623"/>
        <dbReference type="Rhea" id="RHEA-COMP:9685"/>
        <dbReference type="ChEBI" id="CHEBI:57287"/>
        <dbReference type="ChEBI" id="CHEBI:57384"/>
        <dbReference type="ChEBI" id="CHEBI:64479"/>
        <dbReference type="ChEBI" id="CHEBI:78449"/>
        <dbReference type="EC" id="2.3.1.39"/>
    </reaction>
</comment>
<dbReference type="InterPro" id="IPR049416">
    <property type="entry name" value="VinK-like_small"/>
</dbReference>
<dbReference type="EC" id="2.3.1.39" evidence="1"/>
<dbReference type="SUPFAM" id="SSF52151">
    <property type="entry name" value="FabD/lysophospholipase-like"/>
    <property type="match status" value="1"/>
</dbReference>
<dbReference type="Proteomes" id="UP001167160">
    <property type="component" value="Unassembled WGS sequence"/>
</dbReference>
<gene>
    <name evidence="6" type="ORF">M1E25_19915</name>
</gene>
<proteinExistence type="predicted"/>
<dbReference type="RefSeq" id="WP_251417570.1">
    <property type="nucleotide sequence ID" value="NZ_JAMQGM010000043.1"/>
</dbReference>
<accession>A0ABT0XCC8</accession>
<dbReference type="Pfam" id="PF21124">
    <property type="entry name" value="VinK_C"/>
    <property type="match status" value="1"/>
</dbReference>
<comment type="caution">
    <text evidence="6">The sequence shown here is derived from an EMBL/GenBank/DDBJ whole genome shotgun (WGS) entry which is preliminary data.</text>
</comment>
<dbReference type="Gene3D" id="3.40.366.10">
    <property type="entry name" value="Malonyl-Coenzyme A Acyl Carrier Protein, domain 2"/>
    <property type="match status" value="2"/>
</dbReference>
<evidence type="ECO:0000256" key="4">
    <source>
        <dbReference type="ARBA" id="ARBA00048462"/>
    </source>
</evidence>
<reference evidence="6" key="1">
    <citation type="journal article" date="2023" name="Int. J. Syst. Evol. Microbiol.">
        <title>Streptomyces meridianus sp. nov. isolated from brackish water of the Tagus estuary in Alcochete, Portugal.</title>
        <authorList>
            <person name="Santos J.D.N."/>
            <person name="Klimek D."/>
            <person name="Calusinska M."/>
            <person name="Lobo Da Cunha A."/>
            <person name="Catita J."/>
            <person name="Goncalves H."/>
            <person name="Gonzalez I."/>
            <person name="Reyes F."/>
            <person name="Lage O.M."/>
        </authorList>
    </citation>
    <scope>NUCLEOTIDE SEQUENCE</scope>
    <source>
        <strain evidence="6">MTZ3.1</strain>
    </source>
</reference>
<keyword evidence="2" id="KW-0808">Transferase</keyword>
<evidence type="ECO:0000313" key="7">
    <source>
        <dbReference type="Proteomes" id="UP001167160"/>
    </source>
</evidence>
<keyword evidence="3" id="KW-0012">Acyltransferase</keyword>
<sequence>MDEERGRGTAIVFPGMGPTAFGDVARFMLVNPFATRLLAEADEVLGYRLTDRYRQADSDYSVPGQVSFVVNCLALAQWARARQEARPEFVVGPSFGGRAASVYAGTLTFADAVRMTARLAEVMEEWFAGEQPDLVTQSMARLPEDRLSVLRRELDERGEWHDLSCQVDHDFTMLTVREQVQDWLRRRIRALGGMPLYTMKPPMHSYVLKPLRDLVAREVFSGLTWSDPRIPLVADQDGRLVTTGEQVREMLLDGFVRPVRWPQAVSALRKAGVERLYVAGQDGLFTRVPCTTRAFEVLSFTPASVMRPVRRGMPGRTAPAGT</sequence>
<dbReference type="InterPro" id="IPR016035">
    <property type="entry name" value="Acyl_Trfase/lysoPLipase"/>
</dbReference>
<evidence type="ECO:0000259" key="5">
    <source>
        <dbReference type="Pfam" id="PF21124"/>
    </source>
</evidence>
<feature type="domain" description="Malonyl-CoA-[acyl-carrier-protein] transacylase small" evidence="5">
    <location>
        <begin position="138"/>
        <end position="199"/>
    </location>
</feature>